<protein>
    <submittedName>
        <fullName evidence="1">Uncharacterized protein</fullName>
    </submittedName>
</protein>
<evidence type="ECO:0000313" key="1">
    <source>
        <dbReference type="EMBL" id="HIS36933.1"/>
    </source>
</evidence>
<reference evidence="1" key="2">
    <citation type="journal article" date="2021" name="PeerJ">
        <title>Extensive microbial diversity within the chicken gut microbiome revealed by metagenomics and culture.</title>
        <authorList>
            <person name="Gilroy R."/>
            <person name="Ravi A."/>
            <person name="Getino M."/>
            <person name="Pursley I."/>
            <person name="Horton D.L."/>
            <person name="Alikhan N.F."/>
            <person name="Baker D."/>
            <person name="Gharbi K."/>
            <person name="Hall N."/>
            <person name="Watson M."/>
            <person name="Adriaenssens E.M."/>
            <person name="Foster-Nyarko E."/>
            <person name="Jarju S."/>
            <person name="Secka A."/>
            <person name="Antonio M."/>
            <person name="Oren A."/>
            <person name="Chaudhuri R.R."/>
            <person name="La Ragione R."/>
            <person name="Hildebrand F."/>
            <person name="Pallen M.J."/>
        </authorList>
    </citation>
    <scope>NUCLEOTIDE SEQUENCE</scope>
    <source>
        <strain evidence="1">6276</strain>
    </source>
</reference>
<dbReference type="EMBL" id="DVIU01000197">
    <property type="protein sequence ID" value="HIS36933.1"/>
    <property type="molecule type" value="Genomic_DNA"/>
</dbReference>
<dbReference type="AlphaFoldDB" id="A0A9D1JNG9"/>
<comment type="caution">
    <text evidence="1">The sequence shown here is derived from an EMBL/GenBank/DDBJ whole genome shotgun (WGS) entry which is preliminary data.</text>
</comment>
<evidence type="ECO:0000313" key="2">
    <source>
        <dbReference type="Proteomes" id="UP000823928"/>
    </source>
</evidence>
<name>A0A9D1JNG9_9BACT</name>
<reference evidence="1" key="1">
    <citation type="submission" date="2020-10" db="EMBL/GenBank/DDBJ databases">
        <authorList>
            <person name="Gilroy R."/>
        </authorList>
    </citation>
    <scope>NUCLEOTIDE SEQUENCE</scope>
    <source>
        <strain evidence="1">6276</strain>
    </source>
</reference>
<gene>
    <name evidence="1" type="ORF">IAC10_09955</name>
</gene>
<organism evidence="1 2">
    <name type="scientific">Candidatus Scatousia excrementigallinarum</name>
    <dbReference type="NCBI Taxonomy" id="2840935"/>
    <lineage>
        <taxon>Bacteria</taxon>
        <taxon>Candidatus Scatousia</taxon>
    </lineage>
</organism>
<dbReference type="Proteomes" id="UP000823928">
    <property type="component" value="Unassembled WGS sequence"/>
</dbReference>
<sequence>MSEDLFKEAFLEAREEAAAEYKQEISEMGMALEKFFNNVLETISFNEKELMKH</sequence>
<proteinExistence type="predicted"/>
<accession>A0A9D1JNG9</accession>